<dbReference type="InterPro" id="IPR001492">
    <property type="entry name" value="Flagellin"/>
</dbReference>
<dbReference type="Gene3D" id="1.20.1330.10">
    <property type="entry name" value="f41 fragment of flagellin, N-terminal domain"/>
    <property type="match status" value="1"/>
</dbReference>
<dbReference type="GO" id="GO:0005576">
    <property type="term" value="C:extracellular region"/>
    <property type="evidence" value="ECO:0007669"/>
    <property type="project" value="UniProtKB-SubCell"/>
</dbReference>
<evidence type="ECO:0000256" key="4">
    <source>
        <dbReference type="ARBA" id="ARBA00023143"/>
    </source>
</evidence>
<gene>
    <name evidence="6" type="ORF">CFBP5877_01035</name>
</gene>
<comment type="subcellular location">
    <subcellularLocation>
        <location evidence="1">Bacterial flagellum</location>
    </subcellularLocation>
    <subcellularLocation>
        <location evidence="2">Secreted</location>
    </subcellularLocation>
</comment>
<dbReference type="PANTHER" id="PTHR42792">
    <property type="entry name" value="FLAGELLIN"/>
    <property type="match status" value="1"/>
</dbReference>
<dbReference type="SUPFAM" id="SSF64518">
    <property type="entry name" value="Phase 1 flagellin"/>
    <property type="match status" value="1"/>
</dbReference>
<organism evidence="6 7">
    <name type="scientific">Agrobacterium tumefaciens</name>
    <dbReference type="NCBI Taxonomy" id="358"/>
    <lineage>
        <taxon>Bacteria</taxon>
        <taxon>Pseudomonadati</taxon>
        <taxon>Pseudomonadota</taxon>
        <taxon>Alphaproteobacteria</taxon>
        <taxon>Hyphomicrobiales</taxon>
        <taxon>Rhizobiaceae</taxon>
        <taxon>Rhizobium/Agrobacterium group</taxon>
        <taxon>Agrobacterium</taxon>
        <taxon>Agrobacterium tumefaciens complex</taxon>
    </lineage>
</organism>
<evidence type="ECO:0000256" key="1">
    <source>
        <dbReference type="ARBA" id="ARBA00004365"/>
    </source>
</evidence>
<comment type="similarity">
    <text evidence="3">Belongs to the bacterial flagellin family.</text>
</comment>
<dbReference type="RefSeq" id="WP_080826249.1">
    <property type="nucleotide sequence ID" value="NZ_CP039888.1"/>
</dbReference>
<dbReference type="Proteomes" id="UP000298579">
    <property type="component" value="Chromosome circular"/>
</dbReference>
<reference evidence="6 7" key="1">
    <citation type="submission" date="2019-04" db="EMBL/GenBank/DDBJ databases">
        <title>Complete genome sequence of Agrobacterium tumefaciens CFBP5877.</title>
        <authorList>
            <person name="Huang Y.-Y."/>
            <person name="Chiang H.-Y."/>
            <person name="Chou L."/>
            <person name="Lai E.-M."/>
            <person name="Kuo C.-H."/>
        </authorList>
    </citation>
    <scope>NUCLEOTIDE SEQUENCE [LARGE SCALE GENOMIC DNA]</scope>
    <source>
        <strain evidence="6 7">CFBP5877</strain>
    </source>
</reference>
<proteinExistence type="inferred from homology"/>
<name>A0AAE6EDS9_AGRTU</name>
<keyword evidence="4" id="KW-0975">Bacterial flagellum</keyword>
<dbReference type="Pfam" id="PF00669">
    <property type="entry name" value="Flagellin_N"/>
    <property type="match status" value="1"/>
</dbReference>
<dbReference type="PANTHER" id="PTHR42792:SF2">
    <property type="entry name" value="FLAGELLIN"/>
    <property type="match status" value="1"/>
</dbReference>
<keyword evidence="6" id="KW-0282">Flagellum</keyword>
<sequence length="509" mass="53502">MTSILTNHAAMSALQTLRSISTGLQKTQNEVSSGLRIATAADNAAYWSISTTMRSDKGAISAVQDALGLGAAKVDTAYAGMEAVIDVLVQFTAKLVAAKEDGVDKSKIQSELDQLKEQVLGIATSASFSGQNWLNTDITDIYDSAVNRSSVVSSFVRASSGVAVKTMDIDLSRVSLFNSTGGGLLQADARDIKTIGGIRSLVSVSGPSNIGGDYTQYEGIDGSSGYMLPEWNSGNAGRVSLQFPDGTPLDFNTPGAEISFTITLDREASNPDGYSGVIGENQELPGPYYDGYTTTITITKADIDAYNPGLGGVISTNTQFAEVLNAKLYPHGASVAGNYINASTGLHNPTLITITTLQQHGYGSHVEISAVSSSGVSTGGLKTDADFGYRGSGLALNFKPFIVHMDGKDTDGIDVSFTFSVNGASPQAYSFDRTYVNEVLNRDDGKVETSDDMATLLHSLLDNDWPDLVIEASARYVVIKSNRMSIANGGVVRASHSATSVSVTSPVPP</sequence>
<dbReference type="InterPro" id="IPR001029">
    <property type="entry name" value="Flagellin_N"/>
</dbReference>
<dbReference type="AlphaFoldDB" id="A0AAE6EDS9"/>
<dbReference type="GO" id="GO:0005198">
    <property type="term" value="F:structural molecule activity"/>
    <property type="evidence" value="ECO:0007669"/>
    <property type="project" value="InterPro"/>
</dbReference>
<evidence type="ECO:0000313" key="7">
    <source>
        <dbReference type="Proteomes" id="UP000298579"/>
    </source>
</evidence>
<feature type="domain" description="Flagellin N-terminal" evidence="5">
    <location>
        <begin position="4"/>
        <end position="136"/>
    </location>
</feature>
<evidence type="ECO:0000256" key="2">
    <source>
        <dbReference type="ARBA" id="ARBA00004613"/>
    </source>
</evidence>
<keyword evidence="6" id="KW-0966">Cell projection</keyword>
<accession>A0AAE6EDS9</accession>
<evidence type="ECO:0000313" key="6">
    <source>
        <dbReference type="EMBL" id="QCL77811.1"/>
    </source>
</evidence>
<keyword evidence="6" id="KW-0969">Cilium</keyword>
<dbReference type="GO" id="GO:0009288">
    <property type="term" value="C:bacterial-type flagellum"/>
    <property type="evidence" value="ECO:0007669"/>
    <property type="project" value="UniProtKB-SubCell"/>
</dbReference>
<evidence type="ECO:0000259" key="5">
    <source>
        <dbReference type="Pfam" id="PF00669"/>
    </source>
</evidence>
<protein>
    <submittedName>
        <fullName evidence="6">Flagellin/flagellar hook associated protein</fullName>
    </submittedName>
</protein>
<dbReference type="EMBL" id="CP039897">
    <property type="protein sequence ID" value="QCL77811.1"/>
    <property type="molecule type" value="Genomic_DNA"/>
</dbReference>
<evidence type="ECO:0000256" key="3">
    <source>
        <dbReference type="ARBA" id="ARBA00005709"/>
    </source>
</evidence>